<feature type="binding site" evidence="9">
    <location>
        <position position="10"/>
    </location>
    <ligand>
        <name>substrate</name>
    </ligand>
</feature>
<dbReference type="GO" id="GO:0004595">
    <property type="term" value="F:pantetheine-phosphate adenylyltransferase activity"/>
    <property type="evidence" value="ECO:0007669"/>
    <property type="project" value="UniProtKB-UniRule"/>
</dbReference>
<dbReference type="HAMAP" id="MF_00151">
    <property type="entry name" value="PPAT_bact"/>
    <property type="match status" value="1"/>
</dbReference>
<keyword evidence="6 9" id="KW-0460">Magnesium</keyword>
<dbReference type="Gene3D" id="3.40.50.620">
    <property type="entry name" value="HUPs"/>
    <property type="match status" value="1"/>
</dbReference>
<dbReference type="Proteomes" id="UP000236286">
    <property type="component" value="Unassembled WGS sequence"/>
</dbReference>
<gene>
    <name evidence="9" type="primary">coaD</name>
    <name evidence="11" type="ORF">CR492_01540</name>
</gene>
<comment type="subcellular location">
    <subcellularLocation>
        <location evidence="9">Cytoplasm</location>
    </subcellularLocation>
</comment>
<dbReference type="OrthoDB" id="9806661at2"/>
<feature type="binding site" evidence="9">
    <location>
        <begin position="129"/>
        <end position="135"/>
    </location>
    <ligand>
        <name>ATP</name>
        <dbReference type="ChEBI" id="CHEBI:30616"/>
    </ligand>
</feature>
<evidence type="ECO:0000256" key="3">
    <source>
        <dbReference type="ARBA" id="ARBA00022695"/>
    </source>
</evidence>
<dbReference type="InterPro" id="IPR001980">
    <property type="entry name" value="PPAT"/>
</dbReference>
<comment type="pathway">
    <text evidence="9">Cofactor biosynthesis; coenzyme A biosynthesis; CoA from (R)-pantothenate: step 4/5.</text>
</comment>
<feature type="binding site" evidence="9">
    <location>
        <begin position="94"/>
        <end position="96"/>
    </location>
    <ligand>
        <name>ATP</name>
        <dbReference type="ChEBI" id="CHEBI:30616"/>
    </ligand>
</feature>
<evidence type="ECO:0000256" key="8">
    <source>
        <dbReference type="ARBA" id="ARBA00029346"/>
    </source>
</evidence>
<comment type="similarity">
    <text evidence="9">Belongs to the bacterial CoaD family.</text>
</comment>
<sequence length="167" mass="17680">MNRIALYTGSFDPLTNGHLDVIASAASICDELVVGIGAHPSKSPLFSVAERAALIEQSCRDFLKERSCRLSVRPFSGLAVEAAREAGAQMLIRGLRNGSDFDYEAQMAGMNAAMAPQIRTVFFAGSPGVGHITATLVRQIAAMGGDVSRFVPQPVLRALEAKSKTSG</sequence>
<dbReference type="NCBIfam" id="TIGR01510">
    <property type="entry name" value="coaD_prev_kdtB"/>
    <property type="match status" value="1"/>
</dbReference>
<feature type="site" description="Transition state stabilizer" evidence="9">
    <location>
        <position position="18"/>
    </location>
</feature>
<accession>A0A2J7TLI9</accession>
<dbReference type="GO" id="GO:0015937">
    <property type="term" value="P:coenzyme A biosynthetic process"/>
    <property type="evidence" value="ECO:0007669"/>
    <property type="project" value="UniProtKB-UniRule"/>
</dbReference>
<proteinExistence type="inferred from homology"/>
<keyword evidence="4 9" id="KW-0547">Nucleotide-binding</keyword>
<dbReference type="PRINTS" id="PR01020">
    <property type="entry name" value="LPSBIOSNTHSS"/>
</dbReference>
<feature type="binding site" evidence="9">
    <location>
        <position position="93"/>
    </location>
    <ligand>
        <name>substrate</name>
    </ligand>
</feature>
<feature type="binding site" evidence="9">
    <location>
        <position position="18"/>
    </location>
    <ligand>
        <name>ATP</name>
        <dbReference type="ChEBI" id="CHEBI:30616"/>
    </ligand>
</feature>
<comment type="cofactor">
    <cofactor evidence="9">
        <name>Mg(2+)</name>
        <dbReference type="ChEBI" id="CHEBI:18420"/>
    </cofactor>
</comment>
<dbReference type="NCBIfam" id="TIGR00125">
    <property type="entry name" value="cyt_tran_rel"/>
    <property type="match status" value="1"/>
</dbReference>
<protein>
    <recommendedName>
        <fullName evidence="9">Phosphopantetheine adenylyltransferase</fullName>
        <ecNumber evidence="9">2.7.7.3</ecNumber>
    </recommendedName>
    <alternativeName>
        <fullName evidence="9">Dephospho-CoA pyrophosphorylase</fullName>
    </alternativeName>
    <alternativeName>
        <fullName evidence="9">Pantetheine-phosphate adenylyltransferase</fullName>
        <shortName evidence="9">PPAT</shortName>
    </alternativeName>
</protein>
<dbReference type="SUPFAM" id="SSF52374">
    <property type="entry name" value="Nucleotidylyl transferase"/>
    <property type="match status" value="1"/>
</dbReference>
<evidence type="ECO:0000256" key="4">
    <source>
        <dbReference type="ARBA" id="ARBA00022741"/>
    </source>
</evidence>
<evidence type="ECO:0000259" key="10">
    <source>
        <dbReference type="Pfam" id="PF01467"/>
    </source>
</evidence>
<comment type="subunit">
    <text evidence="9">Homohexamer.</text>
</comment>
<comment type="catalytic activity">
    <reaction evidence="8 9">
        <text>(R)-4'-phosphopantetheine + ATP + H(+) = 3'-dephospho-CoA + diphosphate</text>
        <dbReference type="Rhea" id="RHEA:19801"/>
        <dbReference type="ChEBI" id="CHEBI:15378"/>
        <dbReference type="ChEBI" id="CHEBI:30616"/>
        <dbReference type="ChEBI" id="CHEBI:33019"/>
        <dbReference type="ChEBI" id="CHEBI:57328"/>
        <dbReference type="ChEBI" id="CHEBI:61723"/>
        <dbReference type="EC" id="2.7.7.3"/>
    </reaction>
</comment>
<dbReference type="Pfam" id="PF01467">
    <property type="entry name" value="CTP_transf_like"/>
    <property type="match status" value="1"/>
</dbReference>
<dbReference type="GO" id="GO:0005737">
    <property type="term" value="C:cytoplasm"/>
    <property type="evidence" value="ECO:0007669"/>
    <property type="project" value="UniProtKB-SubCell"/>
</dbReference>
<dbReference type="PANTHER" id="PTHR21342:SF1">
    <property type="entry name" value="PHOSPHOPANTETHEINE ADENYLYLTRANSFERASE"/>
    <property type="match status" value="1"/>
</dbReference>
<dbReference type="InterPro" id="IPR014729">
    <property type="entry name" value="Rossmann-like_a/b/a_fold"/>
</dbReference>
<keyword evidence="3 9" id="KW-0548">Nucleotidyltransferase</keyword>
<organism evidence="11 12">
    <name type="scientific">Methylocella silvestris</name>
    <dbReference type="NCBI Taxonomy" id="199596"/>
    <lineage>
        <taxon>Bacteria</taxon>
        <taxon>Pseudomonadati</taxon>
        <taxon>Pseudomonadota</taxon>
        <taxon>Alphaproteobacteria</taxon>
        <taxon>Hyphomicrobiales</taxon>
        <taxon>Beijerinckiaceae</taxon>
        <taxon>Methylocella</taxon>
    </lineage>
</organism>
<evidence type="ECO:0000256" key="1">
    <source>
        <dbReference type="ARBA" id="ARBA00022490"/>
    </source>
</evidence>
<keyword evidence="1 9" id="KW-0963">Cytoplasm</keyword>
<evidence type="ECO:0000256" key="5">
    <source>
        <dbReference type="ARBA" id="ARBA00022840"/>
    </source>
</evidence>
<dbReference type="EMBL" id="PDZR01000001">
    <property type="protein sequence ID" value="PNG27624.1"/>
    <property type="molecule type" value="Genomic_DNA"/>
</dbReference>
<dbReference type="EC" id="2.7.7.3" evidence="9"/>
<feature type="binding site" evidence="9">
    <location>
        <begin position="10"/>
        <end position="11"/>
    </location>
    <ligand>
        <name>ATP</name>
        <dbReference type="ChEBI" id="CHEBI:30616"/>
    </ligand>
</feature>
<dbReference type="GO" id="GO:0005524">
    <property type="term" value="F:ATP binding"/>
    <property type="evidence" value="ECO:0007669"/>
    <property type="project" value="UniProtKB-KW"/>
</dbReference>
<evidence type="ECO:0000313" key="12">
    <source>
        <dbReference type="Proteomes" id="UP000236286"/>
    </source>
</evidence>
<dbReference type="UniPathway" id="UPA00241">
    <property type="reaction ID" value="UER00355"/>
</dbReference>
<feature type="domain" description="Cytidyltransferase-like" evidence="10">
    <location>
        <begin position="6"/>
        <end position="139"/>
    </location>
</feature>
<evidence type="ECO:0000256" key="6">
    <source>
        <dbReference type="ARBA" id="ARBA00022842"/>
    </source>
</evidence>
<keyword evidence="5 9" id="KW-0067">ATP-binding</keyword>
<dbReference type="RefSeq" id="WP_102841934.1">
    <property type="nucleotide sequence ID" value="NZ_PDZR01000001.1"/>
</dbReference>
<feature type="binding site" evidence="9">
    <location>
        <position position="42"/>
    </location>
    <ligand>
        <name>substrate</name>
    </ligand>
</feature>
<keyword evidence="2 9" id="KW-0808">Transferase</keyword>
<keyword evidence="7 9" id="KW-0173">Coenzyme A biosynthesis</keyword>
<feature type="binding site" evidence="9">
    <location>
        <position position="79"/>
    </location>
    <ligand>
        <name>substrate</name>
    </ligand>
</feature>
<dbReference type="AlphaFoldDB" id="A0A2J7TLI9"/>
<evidence type="ECO:0000256" key="7">
    <source>
        <dbReference type="ARBA" id="ARBA00022993"/>
    </source>
</evidence>
<evidence type="ECO:0000256" key="2">
    <source>
        <dbReference type="ARBA" id="ARBA00022679"/>
    </source>
</evidence>
<comment type="caution">
    <text evidence="11">The sequence shown here is derived from an EMBL/GenBank/DDBJ whole genome shotgun (WGS) entry which is preliminary data.</text>
</comment>
<evidence type="ECO:0000313" key="11">
    <source>
        <dbReference type="EMBL" id="PNG27624.1"/>
    </source>
</evidence>
<feature type="binding site" evidence="9">
    <location>
        <position position="104"/>
    </location>
    <ligand>
        <name>ATP</name>
        <dbReference type="ChEBI" id="CHEBI:30616"/>
    </ligand>
</feature>
<dbReference type="InterPro" id="IPR004821">
    <property type="entry name" value="Cyt_trans-like"/>
</dbReference>
<comment type="function">
    <text evidence="9">Reversibly transfers an adenylyl group from ATP to 4'-phosphopantetheine, yielding dephospho-CoA (dPCoA) and pyrophosphate.</text>
</comment>
<reference evidence="11 12" key="1">
    <citation type="submission" date="2017-10" db="EMBL/GenBank/DDBJ databases">
        <title>Genome announcement of Methylocella silvestris TVC from permafrost.</title>
        <authorList>
            <person name="Wang J."/>
            <person name="Geng K."/>
            <person name="Ul-Haque F."/>
            <person name="Crombie A.T."/>
            <person name="Street L.E."/>
            <person name="Wookey P.A."/>
            <person name="Murrell J.C."/>
            <person name="Pratscher J."/>
        </authorList>
    </citation>
    <scope>NUCLEOTIDE SEQUENCE [LARGE SCALE GENOMIC DNA]</scope>
    <source>
        <strain evidence="11 12">TVC</strain>
    </source>
</reference>
<evidence type="ECO:0000256" key="9">
    <source>
        <dbReference type="HAMAP-Rule" id="MF_00151"/>
    </source>
</evidence>
<dbReference type="PANTHER" id="PTHR21342">
    <property type="entry name" value="PHOSPHOPANTETHEINE ADENYLYLTRANSFERASE"/>
    <property type="match status" value="1"/>
</dbReference>
<dbReference type="CDD" id="cd02163">
    <property type="entry name" value="PPAT"/>
    <property type="match status" value="1"/>
</dbReference>
<name>A0A2J7TLI9_METSI</name>